<evidence type="ECO:0000313" key="2">
    <source>
        <dbReference type="Proteomes" id="UP000886998"/>
    </source>
</evidence>
<keyword evidence="2" id="KW-1185">Reference proteome</keyword>
<evidence type="ECO:0008006" key="3">
    <source>
        <dbReference type="Google" id="ProtNLM"/>
    </source>
</evidence>
<dbReference type="OrthoDB" id="6469498at2759"/>
<dbReference type="InterPro" id="IPR036397">
    <property type="entry name" value="RNaseH_sf"/>
</dbReference>
<sequence length="156" mass="17765">MTGLFTNYGHMRRISHQMATSTPKNCVQRTIPLHDAKVMAWCGIASTIVLDPYFFEKVTPQGFQSCCVTAMLQNCVIPELRQRNALHNIVWMQDCALSHMEMSARRILQQHFGDRVISHHFPFPVEHRDTPTSSLWISGIRDNSNIGSAIPKLCQI</sequence>
<comment type="caution">
    <text evidence="1">The sequence shown here is derived from an EMBL/GenBank/DDBJ whole genome shotgun (WGS) entry which is preliminary data.</text>
</comment>
<proteinExistence type="predicted"/>
<accession>A0A8X6XN81</accession>
<dbReference type="PANTHER" id="PTHR47326">
    <property type="entry name" value="TRANSPOSABLE ELEMENT TC3 TRANSPOSASE-LIKE PROTEIN"/>
    <property type="match status" value="1"/>
</dbReference>
<gene>
    <name evidence="1" type="primary">AVEN_66405_1</name>
    <name evidence="1" type="ORF">TNIN_182441</name>
</gene>
<reference evidence="1" key="1">
    <citation type="submission" date="2020-08" db="EMBL/GenBank/DDBJ databases">
        <title>Multicomponent nature underlies the extraordinary mechanical properties of spider dragline silk.</title>
        <authorList>
            <person name="Kono N."/>
            <person name="Nakamura H."/>
            <person name="Mori M."/>
            <person name="Yoshida Y."/>
            <person name="Ohtoshi R."/>
            <person name="Malay A.D."/>
            <person name="Moran D.A.P."/>
            <person name="Tomita M."/>
            <person name="Numata K."/>
            <person name="Arakawa K."/>
        </authorList>
    </citation>
    <scope>NUCLEOTIDE SEQUENCE</scope>
</reference>
<dbReference type="Proteomes" id="UP000886998">
    <property type="component" value="Unassembled WGS sequence"/>
</dbReference>
<dbReference type="GO" id="GO:0003676">
    <property type="term" value="F:nucleic acid binding"/>
    <property type="evidence" value="ECO:0007669"/>
    <property type="project" value="InterPro"/>
</dbReference>
<protein>
    <recommendedName>
        <fullName evidence="3">Transposase</fullName>
    </recommendedName>
</protein>
<evidence type="ECO:0000313" key="1">
    <source>
        <dbReference type="EMBL" id="GFY57098.1"/>
    </source>
</evidence>
<dbReference type="Gene3D" id="3.30.420.10">
    <property type="entry name" value="Ribonuclease H-like superfamily/Ribonuclease H"/>
    <property type="match status" value="1"/>
</dbReference>
<dbReference type="PANTHER" id="PTHR47326:SF1">
    <property type="entry name" value="HTH PSQ-TYPE DOMAIN-CONTAINING PROTEIN"/>
    <property type="match status" value="1"/>
</dbReference>
<dbReference type="AlphaFoldDB" id="A0A8X6XN81"/>
<organism evidence="1 2">
    <name type="scientific">Trichonephila inaurata madagascariensis</name>
    <dbReference type="NCBI Taxonomy" id="2747483"/>
    <lineage>
        <taxon>Eukaryota</taxon>
        <taxon>Metazoa</taxon>
        <taxon>Ecdysozoa</taxon>
        <taxon>Arthropoda</taxon>
        <taxon>Chelicerata</taxon>
        <taxon>Arachnida</taxon>
        <taxon>Araneae</taxon>
        <taxon>Araneomorphae</taxon>
        <taxon>Entelegynae</taxon>
        <taxon>Araneoidea</taxon>
        <taxon>Nephilidae</taxon>
        <taxon>Trichonephila</taxon>
        <taxon>Trichonephila inaurata</taxon>
    </lineage>
</organism>
<name>A0A8X6XN81_9ARAC</name>
<dbReference type="EMBL" id="BMAV01011327">
    <property type="protein sequence ID" value="GFY57098.1"/>
    <property type="molecule type" value="Genomic_DNA"/>
</dbReference>